<comment type="caution">
    <text evidence="3">The sequence shown here is derived from an EMBL/GenBank/DDBJ whole genome shotgun (WGS) entry which is preliminary data.</text>
</comment>
<evidence type="ECO:0000313" key="2">
    <source>
        <dbReference type="EMBL" id="KAB4170451.1"/>
    </source>
</evidence>
<protein>
    <submittedName>
        <fullName evidence="3">Uncharacterized protein</fullName>
    </submittedName>
</protein>
<dbReference type="Proteomes" id="UP000260795">
    <property type="component" value="Unassembled WGS sequence"/>
</dbReference>
<keyword evidence="1" id="KW-1133">Transmembrane helix</keyword>
<reference evidence="3 4" key="1">
    <citation type="submission" date="2018-08" db="EMBL/GenBank/DDBJ databases">
        <title>A genome reference for cultivated species of the human gut microbiota.</title>
        <authorList>
            <person name="Zou Y."/>
            <person name="Xue W."/>
            <person name="Luo G."/>
        </authorList>
    </citation>
    <scope>NUCLEOTIDE SEQUENCE [LARGE SCALE GENOMIC DNA]</scope>
    <source>
        <strain evidence="3 4">TF08-13</strain>
    </source>
</reference>
<feature type="transmembrane region" description="Helical" evidence="1">
    <location>
        <begin position="41"/>
        <end position="60"/>
    </location>
</feature>
<keyword evidence="1" id="KW-0812">Transmembrane</keyword>
<evidence type="ECO:0000256" key="1">
    <source>
        <dbReference type="SAM" id="Phobius"/>
    </source>
</evidence>
<evidence type="ECO:0000313" key="5">
    <source>
        <dbReference type="Proteomes" id="UP000433928"/>
    </source>
</evidence>
<evidence type="ECO:0000313" key="3">
    <source>
        <dbReference type="EMBL" id="RGL17737.1"/>
    </source>
</evidence>
<keyword evidence="1" id="KW-0472">Membrane</keyword>
<accession>A0A3E4R9R7</accession>
<dbReference type="Proteomes" id="UP000433928">
    <property type="component" value="Unassembled WGS sequence"/>
</dbReference>
<dbReference type="EMBL" id="WCUG01000007">
    <property type="protein sequence ID" value="KAB4170451.1"/>
    <property type="molecule type" value="Genomic_DNA"/>
</dbReference>
<gene>
    <name evidence="3" type="ORF">DXC80_00835</name>
    <name evidence="2" type="ORF">GAQ59_09425</name>
</gene>
<dbReference type="AlphaFoldDB" id="A0A3E4R9R7"/>
<reference evidence="2 5" key="2">
    <citation type="journal article" date="2019" name="Nat. Med.">
        <title>A library of human gut bacterial isolates paired with longitudinal multiomics data enables mechanistic microbiome research.</title>
        <authorList>
            <person name="Poyet M."/>
            <person name="Groussin M."/>
            <person name="Gibbons S.M."/>
            <person name="Avila-Pacheco J."/>
            <person name="Jiang X."/>
            <person name="Kearney S.M."/>
            <person name="Perrotta A.R."/>
            <person name="Berdy B."/>
            <person name="Zhao S."/>
            <person name="Lieberman T.D."/>
            <person name="Swanson P.K."/>
            <person name="Smith M."/>
            <person name="Roesemann S."/>
            <person name="Alexander J.E."/>
            <person name="Rich S.A."/>
            <person name="Livny J."/>
            <person name="Vlamakis H."/>
            <person name="Clish C."/>
            <person name="Bullock K."/>
            <person name="Deik A."/>
            <person name="Scott J."/>
            <person name="Pierce K.A."/>
            <person name="Xavier R.J."/>
            <person name="Alm E.J."/>
        </authorList>
    </citation>
    <scope>NUCLEOTIDE SEQUENCE [LARGE SCALE GENOMIC DNA]</scope>
    <source>
        <strain evidence="2 5">BIOML-A27</strain>
    </source>
</reference>
<organism evidence="3 4">
    <name type="scientific">Bacteroides uniformis</name>
    <dbReference type="NCBI Taxonomy" id="820"/>
    <lineage>
        <taxon>Bacteria</taxon>
        <taxon>Pseudomonadati</taxon>
        <taxon>Bacteroidota</taxon>
        <taxon>Bacteroidia</taxon>
        <taxon>Bacteroidales</taxon>
        <taxon>Bacteroidaceae</taxon>
        <taxon>Bacteroides</taxon>
    </lineage>
</organism>
<evidence type="ECO:0000313" key="4">
    <source>
        <dbReference type="Proteomes" id="UP000260795"/>
    </source>
</evidence>
<sequence length="65" mass="7818">MLLNLRFAKIGHVCDYFADYGCKIINEFTDFLAYNWGGLRFWYSYFFLPSFSFTLMRVYMNTGIK</sequence>
<name>A0A3E4R9R7_BACUN</name>
<proteinExistence type="predicted"/>
<dbReference type="EMBL" id="QSRK01000001">
    <property type="protein sequence ID" value="RGL17737.1"/>
    <property type="molecule type" value="Genomic_DNA"/>
</dbReference>